<evidence type="ECO:0000259" key="4">
    <source>
        <dbReference type="Pfam" id="PF14331"/>
    </source>
</evidence>
<dbReference type="InterPro" id="IPR053156">
    <property type="entry name" value="T6SS_TssM-like"/>
</dbReference>
<name>A0A2T3NU34_9GAMM</name>
<evidence type="ECO:0000259" key="3">
    <source>
        <dbReference type="Pfam" id="PF06761"/>
    </source>
</evidence>
<dbReference type="CDD" id="cd00882">
    <property type="entry name" value="Ras_like_GTPase"/>
    <property type="match status" value="1"/>
</dbReference>
<dbReference type="Proteomes" id="UP000241771">
    <property type="component" value="Unassembled WGS sequence"/>
</dbReference>
<comment type="caution">
    <text evidence="5">The sequence shown here is derived from an EMBL/GenBank/DDBJ whole genome shotgun (WGS) entry which is preliminary data.</text>
</comment>
<feature type="transmembrane region" description="Helical" evidence="1">
    <location>
        <begin position="416"/>
        <end position="435"/>
    </location>
</feature>
<feature type="domain" description="Type VI secretion system IcmF C-terminal" evidence="2">
    <location>
        <begin position="963"/>
        <end position="1052"/>
    </location>
</feature>
<dbReference type="InterPro" id="IPR010623">
    <property type="entry name" value="IcmF_C"/>
</dbReference>
<evidence type="ECO:0000259" key="2">
    <source>
        <dbReference type="Pfam" id="PF06744"/>
    </source>
</evidence>
<sequence length="1087" mass="125179">MNQLIHRLPVWSSLSVIIGMLFIGYVLPWISIAGVPVFRSIWVRIALGLVLLVLVAFVHWYKKRKENQREQALINDMGQVSAGKLTPDSEFNRIFSEVFTALNMEKDGKKRLYEIPWYLVIGSPGSGKTTLLRKSGLDFIGSKEALEEKGIAGTVLCDWWVSSEIVLLDTAGRLTSHDHQEKDASDWSSLLSKLYKYRPIQPLNGIILTLSVDTLMSSEKCDKFIQLAIKRLDDVQKTLNVRLPVYLFITKTDLLPGFDACFHQFESKERRRLWGFPFDQSNSNFKELLQRLKVWVYSKQSELRQDEAQQVLIFYQHFVELTHSISNFTTYLAAELKYDIKLRSVFFTSGTQNGNPVEKIFSQVLSSQYGYSLSDVSLRQYPKAYFIQTAFSDVIYKEAGFAGHAIEYLKKKRMQLILVSSLCFSLLIGMNVYWWNEANKVKITAEEFQDKFDLIAYDKRKLSTIEGSIGFFKDVDSLLEEYSENNFNTLFIDGDIREALYHAKKGVYISTLIPFLINKIRASMLNASVRQVVLYEQLKAYIMLSTGRFFDEKFLLSWLKKNPSFAKSSDLSEEENKLLYYHMERAIVTPNEQDFNVDQHAILVARKKLEYFSIEKRLLQALGSKKGIPEWDEKLIRYSASMDDLFVRSDGLSLSALPSSLYSQKGMLWLLQQDVEKMTEVYMREGWVLSDSNQLITKSNGSDSKAIVNTMMLDYIVNYINVWMSYFDSIRLKLENDKTRLVAQLDQLSDSESDFSLWLSSVISQLHIAKEIKEDKKNSWFVKLAENHFNRNFSDITLWASLDKKTTGVIRLNQKLSKIKDLLEKQITEPSSELKSNIAINNQFQILIAELPSPINLWFGYLSSQADTAMKEMADIALNVAWKEKSSVCKERTSGRYPFSKKSKLDMSLNDFTKIFGQSGLFNTFYNYHPSATKKLNEISGFSLSKKISSSYFIAGDNPGFDFSIRLKSVSPVVSKVYINVGNDSLVYEQADGKWLHARWPLHSGTSEVKIKLVDEFDFTIWERGYYGLWALHKMSESLSARPLRNGNFLIKKGGVGWFFSLELQVPEKNNLLLLNDFRRFRCPEEL</sequence>
<evidence type="ECO:0000313" key="6">
    <source>
        <dbReference type="Proteomes" id="UP000241771"/>
    </source>
</evidence>
<keyword evidence="1" id="KW-1133">Transmembrane helix</keyword>
<feature type="domain" description="Type VI secretion system component TssM1 N-terminal" evidence="4">
    <location>
        <begin position="180"/>
        <end position="420"/>
    </location>
</feature>
<keyword evidence="1" id="KW-0472">Membrane</keyword>
<dbReference type="InterPro" id="IPR027417">
    <property type="entry name" value="P-loop_NTPase"/>
</dbReference>
<dbReference type="SUPFAM" id="SSF52540">
    <property type="entry name" value="P-loop containing nucleoside triphosphate hydrolases"/>
    <property type="match status" value="1"/>
</dbReference>
<dbReference type="EMBL" id="PYMA01000005">
    <property type="protein sequence ID" value="PSW19782.1"/>
    <property type="molecule type" value="Genomic_DNA"/>
</dbReference>
<protein>
    <submittedName>
        <fullName evidence="5">Type VI secretion system membrane subunit TssM</fullName>
    </submittedName>
</protein>
<dbReference type="RefSeq" id="WP_107271927.1">
    <property type="nucleotide sequence ID" value="NZ_PYMA01000005.1"/>
</dbReference>
<dbReference type="Pfam" id="PF06744">
    <property type="entry name" value="IcmF_C"/>
    <property type="match status" value="1"/>
</dbReference>
<dbReference type="AlphaFoldDB" id="A0A2T3NU34"/>
<dbReference type="Pfam" id="PF06761">
    <property type="entry name" value="IcmF-related"/>
    <property type="match status" value="1"/>
</dbReference>
<dbReference type="InterPro" id="IPR017731">
    <property type="entry name" value="TssM1-like"/>
</dbReference>
<gene>
    <name evidence="5" type="primary">icmF</name>
    <name evidence="5" type="ORF">C9I98_09955</name>
</gene>
<dbReference type="Gene3D" id="3.40.50.300">
    <property type="entry name" value="P-loop containing nucleotide triphosphate hydrolases"/>
    <property type="match status" value="1"/>
</dbReference>
<feature type="transmembrane region" description="Helical" evidence="1">
    <location>
        <begin position="41"/>
        <end position="61"/>
    </location>
</feature>
<keyword evidence="1" id="KW-0812">Transmembrane</keyword>
<dbReference type="InterPro" id="IPR025743">
    <property type="entry name" value="TssM1_N"/>
</dbReference>
<accession>A0A2T3NU34</accession>
<keyword evidence="6" id="KW-1185">Reference proteome</keyword>
<evidence type="ECO:0000313" key="5">
    <source>
        <dbReference type="EMBL" id="PSW19782.1"/>
    </source>
</evidence>
<dbReference type="Pfam" id="PF14331">
    <property type="entry name" value="IcmF-related_N"/>
    <property type="match status" value="1"/>
</dbReference>
<feature type="transmembrane region" description="Helical" evidence="1">
    <location>
        <begin position="12"/>
        <end position="35"/>
    </location>
</feature>
<dbReference type="PANTHER" id="PTHR36153">
    <property type="entry name" value="INNER MEMBRANE PROTEIN-RELATED"/>
    <property type="match status" value="1"/>
</dbReference>
<dbReference type="NCBIfam" id="TIGR03348">
    <property type="entry name" value="VI_IcmF"/>
    <property type="match status" value="1"/>
</dbReference>
<reference evidence="5 6" key="1">
    <citation type="submission" date="2018-01" db="EMBL/GenBank/DDBJ databases">
        <title>Whole genome sequencing of Histamine producing bacteria.</title>
        <authorList>
            <person name="Butler K."/>
        </authorList>
    </citation>
    <scope>NUCLEOTIDE SEQUENCE [LARGE SCALE GENOMIC DNA]</scope>
    <source>
        <strain evidence="5 6">DSM 100436</strain>
    </source>
</reference>
<organism evidence="5 6">
    <name type="scientific">Photobacterium sanctipauli</name>
    <dbReference type="NCBI Taxonomy" id="1342794"/>
    <lineage>
        <taxon>Bacteria</taxon>
        <taxon>Pseudomonadati</taxon>
        <taxon>Pseudomonadota</taxon>
        <taxon>Gammaproteobacteria</taxon>
        <taxon>Vibrionales</taxon>
        <taxon>Vibrionaceae</taxon>
        <taxon>Photobacterium</taxon>
    </lineage>
</organism>
<dbReference type="PANTHER" id="PTHR36153:SF1">
    <property type="entry name" value="TYPE VI SECRETION SYSTEM COMPONENT TSSM1"/>
    <property type="match status" value="1"/>
</dbReference>
<proteinExistence type="predicted"/>
<evidence type="ECO:0000256" key="1">
    <source>
        <dbReference type="SAM" id="Phobius"/>
    </source>
</evidence>
<feature type="domain" description="IcmF-related" evidence="3">
    <location>
        <begin position="510"/>
        <end position="754"/>
    </location>
</feature>
<dbReference type="InterPro" id="IPR009612">
    <property type="entry name" value="IcmF-rel"/>
</dbReference>